<keyword evidence="5" id="KW-0968">Cytoplasmic vesicle</keyword>
<dbReference type="InterPro" id="IPR019013">
    <property type="entry name" value="Vma21"/>
</dbReference>
<protein>
    <recommendedName>
        <fullName evidence="10">Vacuolar ATPase assembly integral membrane protein VMA21 homolog</fullName>
    </recommendedName>
</protein>
<keyword evidence="9" id="KW-1185">Reference proteome</keyword>
<dbReference type="OMA" id="MLMWMAP"/>
<proteinExistence type="predicted"/>
<evidence type="ECO:0000256" key="2">
    <source>
        <dbReference type="ARBA" id="ARBA00022824"/>
    </source>
</evidence>
<sequence length="109" mass="12064">MAAANTISKFAITSLLMWVFPLLIIHAFYNNTFNVWELSIIRSLSPEHRTILMGLLAVLSVNLVIAIYIYLALKEPRTAAEPQPDPAFAEGARKSVEGTAPRKRAPKAD</sequence>
<dbReference type="AlphaFoldDB" id="A0A1Y1IID7"/>
<dbReference type="OrthoDB" id="160405at2759"/>
<organism evidence="8 9">
    <name type="scientific">Klebsormidium nitens</name>
    <name type="common">Green alga</name>
    <name type="synonym">Ulothrix nitens</name>
    <dbReference type="NCBI Taxonomy" id="105231"/>
    <lineage>
        <taxon>Eukaryota</taxon>
        <taxon>Viridiplantae</taxon>
        <taxon>Streptophyta</taxon>
        <taxon>Klebsormidiophyceae</taxon>
        <taxon>Klebsormidiales</taxon>
        <taxon>Klebsormidiaceae</taxon>
        <taxon>Klebsormidium</taxon>
    </lineage>
</organism>
<evidence type="ECO:0000256" key="3">
    <source>
        <dbReference type="ARBA" id="ARBA00022989"/>
    </source>
</evidence>
<evidence type="ECO:0000313" key="8">
    <source>
        <dbReference type="EMBL" id="GAQ90564.1"/>
    </source>
</evidence>
<evidence type="ECO:0000256" key="1">
    <source>
        <dbReference type="ARBA" id="ARBA00022692"/>
    </source>
</evidence>
<evidence type="ECO:0008006" key="10">
    <source>
        <dbReference type="Google" id="ProtNLM"/>
    </source>
</evidence>
<name>A0A1Y1IID7_KLENI</name>
<evidence type="ECO:0000313" key="9">
    <source>
        <dbReference type="Proteomes" id="UP000054558"/>
    </source>
</evidence>
<evidence type="ECO:0000256" key="6">
    <source>
        <dbReference type="SAM" id="MobiDB-lite"/>
    </source>
</evidence>
<evidence type="ECO:0000256" key="7">
    <source>
        <dbReference type="SAM" id="Phobius"/>
    </source>
</evidence>
<gene>
    <name evidence="8" type="ORF">KFL_006560090</name>
</gene>
<keyword evidence="4 7" id="KW-0472">Membrane</keyword>
<dbReference type="EMBL" id="DF237605">
    <property type="protein sequence ID" value="GAQ90564.1"/>
    <property type="molecule type" value="Genomic_DNA"/>
</dbReference>
<feature type="transmembrane region" description="Helical" evidence="7">
    <location>
        <begin position="7"/>
        <end position="29"/>
    </location>
</feature>
<keyword evidence="2" id="KW-0256">Endoplasmic reticulum</keyword>
<dbReference type="PANTHER" id="PTHR31792">
    <property type="entry name" value="VACUOLAR ATPASE ASSEMBLY INTEGRAL MEMBRANE PROTEIN VMA21"/>
    <property type="match status" value="1"/>
</dbReference>
<keyword evidence="3 7" id="KW-1133">Transmembrane helix</keyword>
<feature type="transmembrane region" description="Helical" evidence="7">
    <location>
        <begin position="49"/>
        <end position="73"/>
    </location>
</feature>
<dbReference type="Proteomes" id="UP000054558">
    <property type="component" value="Unassembled WGS sequence"/>
</dbReference>
<evidence type="ECO:0000256" key="4">
    <source>
        <dbReference type="ARBA" id="ARBA00023136"/>
    </source>
</evidence>
<dbReference type="Pfam" id="PF09446">
    <property type="entry name" value="VMA21"/>
    <property type="match status" value="1"/>
</dbReference>
<accession>A0A1Y1IID7</accession>
<evidence type="ECO:0000256" key="5">
    <source>
        <dbReference type="ARBA" id="ARBA00023329"/>
    </source>
</evidence>
<dbReference type="GO" id="GO:0070072">
    <property type="term" value="P:vacuolar proton-transporting V-type ATPase complex assembly"/>
    <property type="evidence" value="ECO:0000318"/>
    <property type="project" value="GO_Central"/>
</dbReference>
<reference evidence="8 9" key="1">
    <citation type="journal article" date="2014" name="Nat. Commun.">
        <title>Klebsormidium flaccidum genome reveals primary factors for plant terrestrial adaptation.</title>
        <authorList>
            <person name="Hori K."/>
            <person name="Maruyama F."/>
            <person name="Fujisawa T."/>
            <person name="Togashi T."/>
            <person name="Yamamoto N."/>
            <person name="Seo M."/>
            <person name="Sato S."/>
            <person name="Yamada T."/>
            <person name="Mori H."/>
            <person name="Tajima N."/>
            <person name="Moriyama T."/>
            <person name="Ikeuchi M."/>
            <person name="Watanabe M."/>
            <person name="Wada H."/>
            <person name="Kobayashi K."/>
            <person name="Saito M."/>
            <person name="Masuda T."/>
            <person name="Sasaki-Sekimoto Y."/>
            <person name="Mashiguchi K."/>
            <person name="Awai K."/>
            <person name="Shimojima M."/>
            <person name="Masuda S."/>
            <person name="Iwai M."/>
            <person name="Nobusawa T."/>
            <person name="Narise T."/>
            <person name="Kondo S."/>
            <person name="Saito H."/>
            <person name="Sato R."/>
            <person name="Murakawa M."/>
            <person name="Ihara Y."/>
            <person name="Oshima-Yamada Y."/>
            <person name="Ohtaka K."/>
            <person name="Satoh M."/>
            <person name="Sonobe K."/>
            <person name="Ishii M."/>
            <person name="Ohtani R."/>
            <person name="Kanamori-Sato M."/>
            <person name="Honoki R."/>
            <person name="Miyazaki D."/>
            <person name="Mochizuki H."/>
            <person name="Umetsu J."/>
            <person name="Higashi K."/>
            <person name="Shibata D."/>
            <person name="Kamiya Y."/>
            <person name="Sato N."/>
            <person name="Nakamura Y."/>
            <person name="Tabata S."/>
            <person name="Ida S."/>
            <person name="Kurokawa K."/>
            <person name="Ohta H."/>
        </authorList>
    </citation>
    <scope>NUCLEOTIDE SEQUENCE [LARGE SCALE GENOMIC DNA]</scope>
    <source>
        <strain evidence="8 9">NIES-2285</strain>
    </source>
</reference>
<dbReference type="GO" id="GO:0031410">
    <property type="term" value="C:cytoplasmic vesicle"/>
    <property type="evidence" value="ECO:0007669"/>
    <property type="project" value="UniProtKB-KW"/>
</dbReference>
<keyword evidence="1 7" id="KW-0812">Transmembrane</keyword>
<dbReference type="PANTHER" id="PTHR31792:SF3">
    <property type="entry name" value="VACUOLAR ATPASE ASSEMBLY INTEGRAL MEMBRANE PROTEIN VMA21"/>
    <property type="match status" value="1"/>
</dbReference>
<dbReference type="GO" id="GO:0005789">
    <property type="term" value="C:endoplasmic reticulum membrane"/>
    <property type="evidence" value="ECO:0000318"/>
    <property type="project" value="GO_Central"/>
</dbReference>
<feature type="region of interest" description="Disordered" evidence="6">
    <location>
        <begin position="77"/>
        <end position="109"/>
    </location>
</feature>